<evidence type="ECO:0000313" key="1">
    <source>
        <dbReference type="EMBL" id="CAH1436659.1"/>
    </source>
</evidence>
<organism evidence="1 2">
    <name type="scientific">Lactuca virosa</name>
    <dbReference type="NCBI Taxonomy" id="75947"/>
    <lineage>
        <taxon>Eukaryota</taxon>
        <taxon>Viridiplantae</taxon>
        <taxon>Streptophyta</taxon>
        <taxon>Embryophyta</taxon>
        <taxon>Tracheophyta</taxon>
        <taxon>Spermatophyta</taxon>
        <taxon>Magnoliopsida</taxon>
        <taxon>eudicotyledons</taxon>
        <taxon>Gunneridae</taxon>
        <taxon>Pentapetalae</taxon>
        <taxon>asterids</taxon>
        <taxon>campanulids</taxon>
        <taxon>Asterales</taxon>
        <taxon>Asteraceae</taxon>
        <taxon>Cichorioideae</taxon>
        <taxon>Cichorieae</taxon>
        <taxon>Lactucinae</taxon>
        <taxon>Lactuca</taxon>
    </lineage>
</organism>
<dbReference type="EMBL" id="CAKMRJ010004445">
    <property type="protein sequence ID" value="CAH1436659.1"/>
    <property type="molecule type" value="Genomic_DNA"/>
</dbReference>
<proteinExistence type="predicted"/>
<gene>
    <name evidence="1" type="ORF">LVIROSA_LOCUS23021</name>
</gene>
<accession>A0AAU9NFT7</accession>
<dbReference type="AlphaFoldDB" id="A0AAU9NFT7"/>
<name>A0AAU9NFT7_9ASTR</name>
<keyword evidence="2" id="KW-1185">Reference proteome</keyword>
<protein>
    <submittedName>
        <fullName evidence="1">Uncharacterized protein</fullName>
    </submittedName>
</protein>
<dbReference type="Proteomes" id="UP001157418">
    <property type="component" value="Unassembled WGS sequence"/>
</dbReference>
<sequence length="102" mass="11960">MWHLTDELANETKATQSHFFGLHEPFSGLNEMDFELHGIYMDHEPEQEFVTQLDKCKGILLNVILTDENLRNSSMADKVRTQVYHVNGWQSDEDEQEHVKNK</sequence>
<comment type="caution">
    <text evidence="1">The sequence shown here is derived from an EMBL/GenBank/DDBJ whole genome shotgun (WGS) entry which is preliminary data.</text>
</comment>
<evidence type="ECO:0000313" key="2">
    <source>
        <dbReference type="Proteomes" id="UP001157418"/>
    </source>
</evidence>
<reference evidence="1 2" key="1">
    <citation type="submission" date="2022-01" db="EMBL/GenBank/DDBJ databases">
        <authorList>
            <person name="Xiong W."/>
            <person name="Schranz E."/>
        </authorList>
    </citation>
    <scope>NUCLEOTIDE SEQUENCE [LARGE SCALE GENOMIC DNA]</scope>
</reference>